<dbReference type="EMBL" id="BMTU01000001">
    <property type="protein sequence ID" value="GGQ58346.1"/>
    <property type="molecule type" value="Genomic_DNA"/>
</dbReference>
<proteinExistence type="predicted"/>
<name>A0A918BC69_9ACTN</name>
<protein>
    <submittedName>
        <fullName evidence="1">Uncharacterized protein</fullName>
    </submittedName>
</protein>
<sequence>MSAPPRGAGWGRVCVCADMGASAPRVSVARRRGHISKVRIVRASTHPVIHPLDPEPDPLGDGGASTTMAVAGALGRGAGGTRDAGGAGGRHGARMVAITPMTMKMAKNVAKTSSSLRWPFWGFGSRTGMWVSLAPRPPGICFGGRGGFRAAVWPGRVVWVGGGRG</sequence>
<evidence type="ECO:0000313" key="2">
    <source>
        <dbReference type="Proteomes" id="UP000656732"/>
    </source>
</evidence>
<accession>A0A918BC69</accession>
<reference evidence="1" key="1">
    <citation type="journal article" date="2014" name="Int. J. Syst. Evol. Microbiol.">
        <title>Complete genome sequence of Corynebacterium casei LMG S-19264T (=DSM 44701T), isolated from a smear-ripened cheese.</title>
        <authorList>
            <consortium name="US DOE Joint Genome Institute (JGI-PGF)"/>
            <person name="Walter F."/>
            <person name="Albersmeier A."/>
            <person name="Kalinowski J."/>
            <person name="Ruckert C."/>
        </authorList>
    </citation>
    <scope>NUCLEOTIDE SEQUENCE</scope>
    <source>
        <strain evidence="1">JCM 4403</strain>
    </source>
</reference>
<gene>
    <name evidence="1" type="ORF">GCM10010280_00200</name>
</gene>
<dbReference type="AlphaFoldDB" id="A0A918BC69"/>
<comment type="caution">
    <text evidence="1">The sequence shown here is derived from an EMBL/GenBank/DDBJ whole genome shotgun (WGS) entry which is preliminary data.</text>
</comment>
<dbReference type="Proteomes" id="UP000656732">
    <property type="component" value="Unassembled WGS sequence"/>
</dbReference>
<organism evidence="1 2">
    <name type="scientific">Streptomyces pilosus</name>
    <dbReference type="NCBI Taxonomy" id="28893"/>
    <lineage>
        <taxon>Bacteria</taxon>
        <taxon>Bacillati</taxon>
        <taxon>Actinomycetota</taxon>
        <taxon>Actinomycetes</taxon>
        <taxon>Kitasatosporales</taxon>
        <taxon>Streptomycetaceae</taxon>
        <taxon>Streptomyces</taxon>
    </lineage>
</organism>
<evidence type="ECO:0000313" key="1">
    <source>
        <dbReference type="EMBL" id="GGQ58346.1"/>
    </source>
</evidence>
<keyword evidence="2" id="KW-1185">Reference proteome</keyword>
<reference evidence="1" key="2">
    <citation type="submission" date="2020-09" db="EMBL/GenBank/DDBJ databases">
        <authorList>
            <person name="Sun Q."/>
            <person name="Ohkuma M."/>
        </authorList>
    </citation>
    <scope>NUCLEOTIDE SEQUENCE</scope>
    <source>
        <strain evidence="1">JCM 4403</strain>
    </source>
</reference>